<evidence type="ECO:0000256" key="1">
    <source>
        <dbReference type="ARBA" id="ARBA00004141"/>
    </source>
</evidence>
<evidence type="ECO:0000313" key="11">
    <source>
        <dbReference type="Proteomes" id="UP000683360"/>
    </source>
</evidence>
<dbReference type="PROSITE" id="PS50262">
    <property type="entry name" value="G_PROTEIN_RECEP_F1_2"/>
    <property type="match status" value="1"/>
</dbReference>
<organism evidence="10 11">
    <name type="scientific">Mytilus edulis</name>
    <name type="common">Blue mussel</name>
    <dbReference type="NCBI Taxonomy" id="6550"/>
    <lineage>
        <taxon>Eukaryota</taxon>
        <taxon>Metazoa</taxon>
        <taxon>Spiralia</taxon>
        <taxon>Lophotrochozoa</taxon>
        <taxon>Mollusca</taxon>
        <taxon>Bivalvia</taxon>
        <taxon>Autobranchia</taxon>
        <taxon>Pteriomorphia</taxon>
        <taxon>Mytilida</taxon>
        <taxon>Mytiloidea</taxon>
        <taxon>Mytilidae</taxon>
        <taxon>Mytilinae</taxon>
        <taxon>Mytilus</taxon>
    </lineage>
</organism>
<dbReference type="EMBL" id="CAJPWZ010003075">
    <property type="protein sequence ID" value="CAG2251103.1"/>
    <property type="molecule type" value="Genomic_DNA"/>
</dbReference>
<keyword evidence="5 8" id="KW-0472">Membrane</keyword>
<dbReference type="Proteomes" id="UP000683360">
    <property type="component" value="Unassembled WGS sequence"/>
</dbReference>
<feature type="transmembrane region" description="Helical" evidence="8">
    <location>
        <begin position="196"/>
        <end position="224"/>
    </location>
</feature>
<evidence type="ECO:0000259" key="9">
    <source>
        <dbReference type="PROSITE" id="PS50262"/>
    </source>
</evidence>
<keyword evidence="2 8" id="KW-0812">Transmembrane</keyword>
<feature type="domain" description="G-protein coupled receptors family 1 profile" evidence="9">
    <location>
        <begin position="1"/>
        <end position="251"/>
    </location>
</feature>
<keyword evidence="6" id="KW-0675">Receptor</keyword>
<proteinExistence type="predicted"/>
<accession>A0A8S3VBV3</accession>
<dbReference type="Gene3D" id="1.20.1070.10">
    <property type="entry name" value="Rhodopsin 7-helix transmembrane proteins"/>
    <property type="match status" value="2"/>
</dbReference>
<sequence>MTVANLTFDDRLSDAEYILVGAYLVVLGSLSIMFNIFVIIVLMKGNPKYHAVHNILLLNISVSDLLLSSVAYPLWASTNFYYRILFEKPNFKYWIIVVVWSHSVMNTVPPFFGWSSYKQEIFGTSCSIDWTGKSASVISYNIVVTLTCYCVHLVIFCYCYTYIIRELTTLPSPPISEHIIPVERLRWYHRVSTSRAVTVTSLSMVGVFLIAWTPYTVVSIYSIWSDSLSTWMLLLPTLLAKSCTLLNPTVCALMSSKFRKAARRMFCKNKRIHPTVAVFAVPEIRNSTTSSCLRIRGHDETIQYRGNLAQNDVFIGDMTITLPVDNNLV</sequence>
<dbReference type="PANTHER" id="PTHR24240">
    <property type="entry name" value="OPSIN"/>
    <property type="match status" value="1"/>
</dbReference>
<evidence type="ECO:0000256" key="6">
    <source>
        <dbReference type="ARBA" id="ARBA00023170"/>
    </source>
</evidence>
<reference evidence="10" key="1">
    <citation type="submission" date="2021-03" db="EMBL/GenBank/DDBJ databases">
        <authorList>
            <person name="Bekaert M."/>
        </authorList>
    </citation>
    <scope>NUCLEOTIDE SEQUENCE</scope>
</reference>
<keyword evidence="4" id="KW-0297">G-protein coupled receptor</keyword>
<evidence type="ECO:0000256" key="8">
    <source>
        <dbReference type="SAM" id="Phobius"/>
    </source>
</evidence>
<gene>
    <name evidence="10" type="ORF">MEDL_62787</name>
</gene>
<keyword evidence="3 8" id="KW-1133">Transmembrane helix</keyword>
<dbReference type="SUPFAM" id="SSF81321">
    <property type="entry name" value="Family A G protein-coupled receptor-like"/>
    <property type="match status" value="1"/>
</dbReference>
<dbReference type="InterPro" id="IPR017452">
    <property type="entry name" value="GPCR_Rhodpsn_7TM"/>
</dbReference>
<evidence type="ECO:0000256" key="2">
    <source>
        <dbReference type="ARBA" id="ARBA00022692"/>
    </source>
</evidence>
<keyword evidence="11" id="KW-1185">Reference proteome</keyword>
<dbReference type="PRINTS" id="PR00237">
    <property type="entry name" value="GPCRRHODOPSN"/>
</dbReference>
<evidence type="ECO:0000256" key="7">
    <source>
        <dbReference type="ARBA" id="ARBA00023224"/>
    </source>
</evidence>
<name>A0A8S3VBV3_MYTED</name>
<feature type="transmembrane region" description="Helical" evidence="8">
    <location>
        <begin position="55"/>
        <end position="75"/>
    </location>
</feature>
<evidence type="ECO:0000256" key="5">
    <source>
        <dbReference type="ARBA" id="ARBA00023136"/>
    </source>
</evidence>
<dbReference type="InterPro" id="IPR050125">
    <property type="entry name" value="GPCR_opsins"/>
</dbReference>
<feature type="transmembrane region" description="Helical" evidence="8">
    <location>
        <begin position="138"/>
        <end position="163"/>
    </location>
</feature>
<protein>
    <submittedName>
        <fullName evidence="10">OPN3</fullName>
    </submittedName>
</protein>
<keyword evidence="7" id="KW-0807">Transducer</keyword>
<comment type="subcellular location">
    <subcellularLocation>
        <location evidence="1">Membrane</location>
        <topology evidence="1">Multi-pass membrane protein</topology>
    </subcellularLocation>
</comment>
<feature type="transmembrane region" description="Helical" evidence="8">
    <location>
        <begin position="230"/>
        <end position="255"/>
    </location>
</feature>
<evidence type="ECO:0000256" key="4">
    <source>
        <dbReference type="ARBA" id="ARBA00023040"/>
    </source>
</evidence>
<dbReference type="Pfam" id="PF00001">
    <property type="entry name" value="7tm_1"/>
    <property type="match status" value="1"/>
</dbReference>
<dbReference type="OrthoDB" id="2101615at2759"/>
<dbReference type="GO" id="GO:0016020">
    <property type="term" value="C:membrane"/>
    <property type="evidence" value="ECO:0007669"/>
    <property type="project" value="UniProtKB-SubCell"/>
</dbReference>
<comment type="caution">
    <text evidence="10">The sequence shown here is derived from an EMBL/GenBank/DDBJ whole genome shotgun (WGS) entry which is preliminary data.</text>
</comment>
<feature type="transmembrane region" description="Helical" evidence="8">
    <location>
        <begin position="20"/>
        <end position="43"/>
    </location>
</feature>
<dbReference type="GO" id="GO:0004930">
    <property type="term" value="F:G protein-coupled receptor activity"/>
    <property type="evidence" value="ECO:0007669"/>
    <property type="project" value="UniProtKB-KW"/>
</dbReference>
<dbReference type="AlphaFoldDB" id="A0A8S3VBV3"/>
<evidence type="ECO:0000313" key="10">
    <source>
        <dbReference type="EMBL" id="CAG2251103.1"/>
    </source>
</evidence>
<evidence type="ECO:0000256" key="3">
    <source>
        <dbReference type="ARBA" id="ARBA00022989"/>
    </source>
</evidence>
<dbReference type="InterPro" id="IPR000276">
    <property type="entry name" value="GPCR_Rhodpsn"/>
</dbReference>